<proteinExistence type="predicted"/>
<feature type="compositionally biased region" description="Polar residues" evidence="1">
    <location>
        <begin position="57"/>
        <end position="67"/>
    </location>
</feature>
<dbReference type="EMBL" id="JAUDJE010000025">
    <property type="protein sequence ID" value="MDM9561677.1"/>
    <property type="molecule type" value="Genomic_DNA"/>
</dbReference>
<evidence type="ECO:0000313" key="4">
    <source>
        <dbReference type="Proteomes" id="UP001175604"/>
    </source>
</evidence>
<reference evidence="3" key="1">
    <citation type="submission" date="2023-06" db="EMBL/GenBank/DDBJ databases">
        <title>full genome analysis of Phenantherene degrader P3.</title>
        <authorList>
            <person name="Akbar A."/>
            <person name="Rahmeh R."/>
            <person name="Kishk M."/>
        </authorList>
    </citation>
    <scope>NUCLEOTIDE SEQUENCE</scope>
    <source>
        <strain evidence="3">P3</strain>
    </source>
</reference>
<sequence>MRKQSALLAGGVLLACSVSAQAASMAFMNHTILTSIPKQDLADFRATVHDVLESQPDGASSTWTSSAPRRGQPVSVKMTVDHTVETQKASKCRQLDALVSSGAGSEDWSFLFCRQPSGQWKASHN</sequence>
<feature type="region of interest" description="Disordered" evidence="1">
    <location>
        <begin position="54"/>
        <end position="74"/>
    </location>
</feature>
<protein>
    <recommendedName>
        <fullName evidence="5">Surface antigen domain-containing protein</fullName>
    </recommendedName>
</protein>
<evidence type="ECO:0008006" key="5">
    <source>
        <dbReference type="Google" id="ProtNLM"/>
    </source>
</evidence>
<feature type="signal peptide" evidence="2">
    <location>
        <begin position="1"/>
        <end position="22"/>
    </location>
</feature>
<name>A0ABT7W923_9BORD</name>
<accession>A0ABT7W923</accession>
<evidence type="ECO:0000256" key="1">
    <source>
        <dbReference type="SAM" id="MobiDB-lite"/>
    </source>
</evidence>
<keyword evidence="2" id="KW-0732">Signal</keyword>
<comment type="caution">
    <text evidence="3">The sequence shown here is derived from an EMBL/GenBank/DDBJ whole genome shotgun (WGS) entry which is preliminary data.</text>
</comment>
<evidence type="ECO:0000256" key="2">
    <source>
        <dbReference type="SAM" id="SignalP"/>
    </source>
</evidence>
<dbReference type="RefSeq" id="WP_051439298.1">
    <property type="nucleotide sequence ID" value="NZ_JAUDJE010000025.1"/>
</dbReference>
<keyword evidence="4" id="KW-1185">Reference proteome</keyword>
<gene>
    <name evidence="3" type="ORF">QUC21_21765</name>
</gene>
<dbReference type="Proteomes" id="UP001175604">
    <property type="component" value="Unassembled WGS sequence"/>
</dbReference>
<feature type="chain" id="PRO_5045448576" description="Surface antigen domain-containing protein" evidence="2">
    <location>
        <begin position="23"/>
        <end position="125"/>
    </location>
</feature>
<evidence type="ECO:0000313" key="3">
    <source>
        <dbReference type="EMBL" id="MDM9561677.1"/>
    </source>
</evidence>
<organism evidence="3 4">
    <name type="scientific">Bordetella petrii</name>
    <dbReference type="NCBI Taxonomy" id="94624"/>
    <lineage>
        <taxon>Bacteria</taxon>
        <taxon>Pseudomonadati</taxon>
        <taxon>Pseudomonadota</taxon>
        <taxon>Betaproteobacteria</taxon>
        <taxon>Burkholderiales</taxon>
        <taxon>Alcaligenaceae</taxon>
        <taxon>Bordetella</taxon>
    </lineage>
</organism>
<dbReference type="PROSITE" id="PS51257">
    <property type="entry name" value="PROKAR_LIPOPROTEIN"/>
    <property type="match status" value="1"/>
</dbReference>